<reference evidence="6" key="1">
    <citation type="journal article" date="2019" name="Int. J. Syst. Evol. Microbiol.">
        <title>The Global Catalogue of Microorganisms (GCM) 10K type strain sequencing project: providing services to taxonomists for standard genome sequencing and annotation.</title>
        <authorList>
            <consortium name="The Broad Institute Genomics Platform"/>
            <consortium name="The Broad Institute Genome Sequencing Center for Infectious Disease"/>
            <person name="Wu L."/>
            <person name="Ma J."/>
        </authorList>
    </citation>
    <scope>NUCLEOTIDE SEQUENCE [LARGE SCALE GENOMIC DNA]</scope>
    <source>
        <strain evidence="6">WLHS5</strain>
    </source>
</reference>
<evidence type="ECO:0000259" key="4">
    <source>
        <dbReference type="PROSITE" id="PS01124"/>
    </source>
</evidence>
<evidence type="ECO:0000256" key="1">
    <source>
        <dbReference type="ARBA" id="ARBA00023015"/>
    </source>
</evidence>
<accession>A0ABW2LMA1</accession>
<dbReference type="InterPro" id="IPR035418">
    <property type="entry name" value="AraC-bd_2"/>
</dbReference>
<comment type="caution">
    <text evidence="5">The sequence shown here is derived from an EMBL/GenBank/DDBJ whole genome shotgun (WGS) entry which is preliminary data.</text>
</comment>
<dbReference type="Proteomes" id="UP001596504">
    <property type="component" value="Unassembled WGS sequence"/>
</dbReference>
<dbReference type="Gene3D" id="1.10.10.60">
    <property type="entry name" value="Homeodomain-like"/>
    <property type="match status" value="1"/>
</dbReference>
<proteinExistence type="predicted"/>
<dbReference type="InterPro" id="IPR018060">
    <property type="entry name" value="HTH_AraC"/>
</dbReference>
<evidence type="ECO:0000256" key="2">
    <source>
        <dbReference type="ARBA" id="ARBA00023125"/>
    </source>
</evidence>
<feature type="domain" description="HTH araC/xylS-type" evidence="4">
    <location>
        <begin position="219"/>
        <end position="318"/>
    </location>
</feature>
<keyword evidence="2" id="KW-0238">DNA-binding</keyword>
<protein>
    <submittedName>
        <fullName evidence="5">AraC family transcriptional regulator</fullName>
    </submittedName>
</protein>
<dbReference type="InterPro" id="IPR018062">
    <property type="entry name" value="HTH_AraC-typ_CS"/>
</dbReference>
<keyword evidence="3" id="KW-0804">Transcription</keyword>
<dbReference type="Pfam" id="PF14525">
    <property type="entry name" value="AraC_binding_2"/>
    <property type="match status" value="1"/>
</dbReference>
<dbReference type="EMBL" id="JBHTCJ010000010">
    <property type="protein sequence ID" value="MFC7343518.1"/>
    <property type="molecule type" value="Genomic_DNA"/>
</dbReference>
<keyword evidence="1" id="KW-0805">Transcription regulation</keyword>
<dbReference type="SUPFAM" id="SSF46689">
    <property type="entry name" value="Homeodomain-like"/>
    <property type="match status" value="2"/>
</dbReference>
<evidence type="ECO:0000313" key="5">
    <source>
        <dbReference type="EMBL" id="MFC7343518.1"/>
    </source>
</evidence>
<dbReference type="PROSITE" id="PS01124">
    <property type="entry name" value="HTH_ARAC_FAMILY_2"/>
    <property type="match status" value="1"/>
</dbReference>
<dbReference type="PANTHER" id="PTHR46796">
    <property type="entry name" value="HTH-TYPE TRANSCRIPTIONAL ACTIVATOR RHAS-RELATED"/>
    <property type="match status" value="1"/>
</dbReference>
<organism evidence="5 6">
    <name type="scientific">Saccharopolyspora griseoalba</name>
    <dbReference type="NCBI Taxonomy" id="1431848"/>
    <lineage>
        <taxon>Bacteria</taxon>
        <taxon>Bacillati</taxon>
        <taxon>Actinomycetota</taxon>
        <taxon>Actinomycetes</taxon>
        <taxon>Pseudonocardiales</taxon>
        <taxon>Pseudonocardiaceae</taxon>
        <taxon>Saccharopolyspora</taxon>
    </lineage>
</organism>
<name>A0ABW2LMA1_9PSEU</name>
<dbReference type="PANTHER" id="PTHR46796:SF12">
    <property type="entry name" value="HTH-TYPE DNA-BINDING TRANSCRIPTIONAL ACTIVATOR EUTR"/>
    <property type="match status" value="1"/>
</dbReference>
<gene>
    <name evidence="5" type="ORF">ACFQRI_19115</name>
</gene>
<dbReference type="PROSITE" id="PS00041">
    <property type="entry name" value="HTH_ARAC_FAMILY_1"/>
    <property type="match status" value="1"/>
</dbReference>
<dbReference type="SMART" id="SM00342">
    <property type="entry name" value="HTH_ARAC"/>
    <property type="match status" value="1"/>
</dbReference>
<keyword evidence="6" id="KW-1185">Reference proteome</keyword>
<dbReference type="InterPro" id="IPR050204">
    <property type="entry name" value="AraC_XylS_family_regulators"/>
</dbReference>
<evidence type="ECO:0000256" key="3">
    <source>
        <dbReference type="ARBA" id="ARBA00023163"/>
    </source>
</evidence>
<sequence length="318" mass="34247">MANGTSANVVRRATTRDWGEAIREVTGAYFPHELRRLAPAERLDLAMHTVDLGPVTVGRIGWGAEVAIDCAYPDAYEVNMPLAGSLESRHGRDAVVSGEGTGTIFRPNRTTPITRWSAECTVVGVKFDRASLERTAERVLATPVAGGLDLPSRIDGSSAATRGWLHFVRTLSADLQGISALLGSEVLTAQLSSTIMTGFVLAMHPEREFAAPARPRIVSRVLDRIQADPAHPWTAAEMAGIAGVSVRRLQEGFREYVGATPSACLRDLRLARAHEDLLAAEAATVAEVAARWGFTNTGRFAAAYRAKYGLSPSETLQR</sequence>
<dbReference type="RefSeq" id="WP_380670493.1">
    <property type="nucleotide sequence ID" value="NZ_JBHTCJ010000010.1"/>
</dbReference>
<dbReference type="InterPro" id="IPR009057">
    <property type="entry name" value="Homeodomain-like_sf"/>
</dbReference>
<evidence type="ECO:0000313" key="6">
    <source>
        <dbReference type="Proteomes" id="UP001596504"/>
    </source>
</evidence>
<dbReference type="Pfam" id="PF12833">
    <property type="entry name" value="HTH_18"/>
    <property type="match status" value="1"/>
</dbReference>